<dbReference type="GO" id="GO:0009055">
    <property type="term" value="F:electron transfer activity"/>
    <property type="evidence" value="ECO:0007669"/>
    <property type="project" value="InterPro"/>
</dbReference>
<evidence type="ECO:0000256" key="5">
    <source>
        <dbReference type="SAM" id="SignalP"/>
    </source>
</evidence>
<keyword evidence="5" id="KW-0732">Signal</keyword>
<evidence type="ECO:0000313" key="7">
    <source>
        <dbReference type="EMBL" id="RJG11799.1"/>
    </source>
</evidence>
<organism evidence="7 8">
    <name type="scientific">Massilia cavernae</name>
    <dbReference type="NCBI Taxonomy" id="2320864"/>
    <lineage>
        <taxon>Bacteria</taxon>
        <taxon>Pseudomonadati</taxon>
        <taxon>Pseudomonadota</taxon>
        <taxon>Betaproteobacteria</taxon>
        <taxon>Burkholderiales</taxon>
        <taxon>Oxalobacteraceae</taxon>
        <taxon>Telluria group</taxon>
        <taxon>Massilia</taxon>
    </lineage>
</organism>
<dbReference type="GO" id="GO:0020037">
    <property type="term" value="F:heme binding"/>
    <property type="evidence" value="ECO:0007669"/>
    <property type="project" value="InterPro"/>
</dbReference>
<keyword evidence="8" id="KW-1185">Reference proteome</keyword>
<evidence type="ECO:0000313" key="8">
    <source>
        <dbReference type="Proteomes" id="UP000284006"/>
    </source>
</evidence>
<dbReference type="InterPro" id="IPR009056">
    <property type="entry name" value="Cyt_c-like_dom"/>
</dbReference>
<feature type="non-terminal residue" evidence="7">
    <location>
        <position position="1"/>
    </location>
</feature>
<dbReference type="GO" id="GO:0046872">
    <property type="term" value="F:metal ion binding"/>
    <property type="evidence" value="ECO:0007669"/>
    <property type="project" value="UniProtKB-KW"/>
</dbReference>
<feature type="domain" description="Cytochrome c" evidence="6">
    <location>
        <begin position="30"/>
        <end position="122"/>
    </location>
</feature>
<dbReference type="InterPro" id="IPR025992">
    <property type="entry name" value="Haem-bd"/>
</dbReference>
<feature type="signal peptide" evidence="5">
    <location>
        <begin position="1"/>
        <end position="32"/>
    </location>
</feature>
<dbReference type="PROSITE" id="PS51007">
    <property type="entry name" value="CYTC"/>
    <property type="match status" value="1"/>
</dbReference>
<evidence type="ECO:0000259" key="6">
    <source>
        <dbReference type="PROSITE" id="PS51007"/>
    </source>
</evidence>
<dbReference type="EMBL" id="QYUP01000135">
    <property type="protein sequence ID" value="RJG11799.1"/>
    <property type="molecule type" value="Genomic_DNA"/>
</dbReference>
<proteinExistence type="predicted"/>
<dbReference type="Proteomes" id="UP000284006">
    <property type="component" value="Unassembled WGS sequence"/>
</dbReference>
<gene>
    <name evidence="7" type="ORF">D3872_17835</name>
</gene>
<dbReference type="SUPFAM" id="SSF46626">
    <property type="entry name" value="Cytochrome c"/>
    <property type="match status" value="1"/>
</dbReference>
<reference evidence="7 8" key="1">
    <citation type="submission" date="2018-09" db="EMBL/GenBank/DDBJ databases">
        <authorList>
            <person name="Zhu H."/>
        </authorList>
    </citation>
    <scope>NUCLEOTIDE SEQUENCE [LARGE SCALE GENOMIC DNA]</scope>
    <source>
        <strain evidence="7 8">K1S02-61</strain>
    </source>
</reference>
<keyword evidence="2 4" id="KW-0479">Metal-binding</keyword>
<keyword evidence="3 4" id="KW-0408">Iron</keyword>
<accession>A0A418XH50</accession>
<keyword evidence="1 4" id="KW-0349">Heme</keyword>
<name>A0A418XH50_9BURK</name>
<dbReference type="AlphaFoldDB" id="A0A418XH50"/>
<evidence type="ECO:0000256" key="2">
    <source>
        <dbReference type="ARBA" id="ARBA00022723"/>
    </source>
</evidence>
<evidence type="ECO:0000256" key="3">
    <source>
        <dbReference type="ARBA" id="ARBA00023004"/>
    </source>
</evidence>
<feature type="chain" id="PRO_5019407367" description="Cytochrome c domain-containing protein" evidence="5">
    <location>
        <begin position="33"/>
        <end position="123"/>
    </location>
</feature>
<dbReference type="SMART" id="SM01235">
    <property type="entry name" value="Haem_bd"/>
    <property type="match status" value="1"/>
</dbReference>
<dbReference type="InterPro" id="IPR036909">
    <property type="entry name" value="Cyt_c-like_dom_sf"/>
</dbReference>
<protein>
    <recommendedName>
        <fullName evidence="6">Cytochrome c domain-containing protein</fullName>
    </recommendedName>
</protein>
<evidence type="ECO:0000256" key="1">
    <source>
        <dbReference type="ARBA" id="ARBA00022617"/>
    </source>
</evidence>
<comment type="caution">
    <text evidence="7">The sequence shown here is derived from an EMBL/GenBank/DDBJ whole genome shotgun (WGS) entry which is preliminary data.</text>
</comment>
<evidence type="ECO:0000256" key="4">
    <source>
        <dbReference type="PROSITE-ProRule" id="PRU00433"/>
    </source>
</evidence>
<sequence>HKGRVEWKYPVVGVALLLALAVAIAPKPPAAAAQGADPAAQFAAVQAIIAQRCVSCHSDKPTQPGFATAPMGVMLHDEALVRQNAAKVYEQTVRLKVMPIGNLTNMTDAERAQLGAWFEAGAK</sequence>